<dbReference type="InterPro" id="IPR037939">
    <property type="entry name" value="CRADD"/>
</dbReference>
<dbReference type="EMBL" id="JBJQND010000001">
    <property type="protein sequence ID" value="KAL3889843.1"/>
    <property type="molecule type" value="Genomic_DNA"/>
</dbReference>
<comment type="caution">
    <text evidence="3">The sequence shown here is derived from an EMBL/GenBank/DDBJ whole genome shotgun (WGS) entry which is preliminary data.</text>
</comment>
<feature type="domain" description="CARD" evidence="2">
    <location>
        <begin position="1"/>
        <end position="78"/>
    </location>
</feature>
<accession>A0ABD3XXU0</accession>
<evidence type="ECO:0000313" key="4">
    <source>
        <dbReference type="Proteomes" id="UP001634394"/>
    </source>
</evidence>
<evidence type="ECO:0000256" key="1">
    <source>
        <dbReference type="SAM" id="MobiDB-lite"/>
    </source>
</evidence>
<dbReference type="PROSITE" id="PS50209">
    <property type="entry name" value="CARD"/>
    <property type="match status" value="1"/>
</dbReference>
<dbReference type="PANTHER" id="PTHR15034:SF5">
    <property type="entry name" value="DEATH DOMAIN-CONTAINING PROTEIN CRADD"/>
    <property type="match status" value="1"/>
</dbReference>
<dbReference type="SUPFAM" id="SSF47986">
    <property type="entry name" value="DEATH domain"/>
    <property type="match status" value="1"/>
</dbReference>
<dbReference type="InterPro" id="IPR001315">
    <property type="entry name" value="CARD"/>
</dbReference>
<dbReference type="InterPro" id="IPR011029">
    <property type="entry name" value="DEATH-like_dom_sf"/>
</dbReference>
<dbReference type="SMART" id="SM00114">
    <property type="entry name" value="CARD"/>
    <property type="match status" value="1"/>
</dbReference>
<name>A0ABD3XXU0_SINWO</name>
<keyword evidence="4" id="KW-1185">Reference proteome</keyword>
<reference evidence="3 4" key="1">
    <citation type="submission" date="2024-11" db="EMBL/GenBank/DDBJ databases">
        <title>Chromosome-level genome assembly of the freshwater bivalve Anodonta woodiana.</title>
        <authorList>
            <person name="Chen X."/>
        </authorList>
    </citation>
    <scope>NUCLEOTIDE SEQUENCE [LARGE SCALE GENOMIC DNA]</scope>
    <source>
        <strain evidence="3">MN2024</strain>
        <tissue evidence="3">Gills</tissue>
    </source>
</reference>
<dbReference type="Gene3D" id="1.10.533.10">
    <property type="entry name" value="Death Domain, Fas"/>
    <property type="match status" value="1"/>
</dbReference>
<dbReference type="CDD" id="cd01671">
    <property type="entry name" value="CARD"/>
    <property type="match status" value="1"/>
</dbReference>
<evidence type="ECO:0000313" key="3">
    <source>
        <dbReference type="EMBL" id="KAL3889843.1"/>
    </source>
</evidence>
<protein>
    <recommendedName>
        <fullName evidence="2">CARD domain-containing protein</fullName>
    </recommendedName>
</protein>
<dbReference type="PANTHER" id="PTHR15034">
    <property type="entry name" value="DEATH DOMAIN-CONTAINING PROTEIN CRADD"/>
    <property type="match status" value="1"/>
</dbReference>
<gene>
    <name evidence="3" type="ORF">ACJMK2_002170</name>
</gene>
<dbReference type="Pfam" id="PF00619">
    <property type="entry name" value="CARD"/>
    <property type="match status" value="1"/>
</dbReference>
<sequence length="380" mass="44440">MNNIEQEALKKNTAALVHDIVVTESFLAALDEKKIFEQEMLEMIKVEKTLSDKVYKLLDLLPRRGPEAFNSFVLVLEDKYWWLASNLRDTLEELMNQKTTQPGQPEIPVSTENIIIDKDIKHQISSFIQHQLGQVQFTSNKDKSTIERWLGEWAQEERKRLKQIFRKIYVSDSEMIVEKSIIKEKLYKLHTKLASVADGSNTNERQFCVLTLDTVTFEAIEEQISILTRQSVKMAQEIVQCLAKEEEIAKEKQNMDEMLCEMYKNDSEQKKKIQALLQDQKQMMELTQQVNDLQDENQRLEFQVSSLDKSHADKEKTLGELRQHKTDMQALIKILRDENRELKLQLNAAKTANHRSPNRSRQSRQQNTRKKTNFLNGNKT</sequence>
<evidence type="ECO:0000259" key="2">
    <source>
        <dbReference type="PROSITE" id="PS50209"/>
    </source>
</evidence>
<proteinExistence type="predicted"/>
<feature type="compositionally biased region" description="Basic residues" evidence="1">
    <location>
        <begin position="352"/>
        <end position="372"/>
    </location>
</feature>
<organism evidence="3 4">
    <name type="scientific">Sinanodonta woodiana</name>
    <name type="common">Chinese pond mussel</name>
    <name type="synonym">Anodonta woodiana</name>
    <dbReference type="NCBI Taxonomy" id="1069815"/>
    <lineage>
        <taxon>Eukaryota</taxon>
        <taxon>Metazoa</taxon>
        <taxon>Spiralia</taxon>
        <taxon>Lophotrochozoa</taxon>
        <taxon>Mollusca</taxon>
        <taxon>Bivalvia</taxon>
        <taxon>Autobranchia</taxon>
        <taxon>Heteroconchia</taxon>
        <taxon>Palaeoheterodonta</taxon>
        <taxon>Unionida</taxon>
        <taxon>Unionoidea</taxon>
        <taxon>Unionidae</taxon>
        <taxon>Unioninae</taxon>
        <taxon>Sinanodonta</taxon>
    </lineage>
</organism>
<dbReference type="Proteomes" id="UP001634394">
    <property type="component" value="Unassembled WGS sequence"/>
</dbReference>
<dbReference type="AlphaFoldDB" id="A0ABD3XXU0"/>
<feature type="region of interest" description="Disordered" evidence="1">
    <location>
        <begin position="348"/>
        <end position="380"/>
    </location>
</feature>